<dbReference type="EMBL" id="JAQQWI010000021">
    <property type="protein sequence ID" value="KAK7998669.1"/>
    <property type="molecule type" value="Genomic_DNA"/>
</dbReference>
<comment type="caution">
    <text evidence="1">The sequence shown here is derived from an EMBL/GenBank/DDBJ whole genome shotgun (WGS) entry which is preliminary data.</text>
</comment>
<accession>A0ABR1R3B0</accession>
<reference evidence="1 2" key="1">
    <citation type="submission" date="2023-01" db="EMBL/GenBank/DDBJ databases">
        <title>Analysis of 21 Apiospora genomes using comparative genomics revels a genus with tremendous synthesis potential of carbohydrate active enzymes and secondary metabolites.</title>
        <authorList>
            <person name="Sorensen T."/>
        </authorList>
    </citation>
    <scope>NUCLEOTIDE SEQUENCE [LARGE SCALE GENOMIC DNA]</scope>
    <source>
        <strain evidence="1 2">CBS 20057</strain>
    </source>
</reference>
<dbReference type="Proteomes" id="UP001396898">
    <property type="component" value="Unassembled WGS sequence"/>
</dbReference>
<proteinExistence type="predicted"/>
<keyword evidence="2" id="KW-1185">Reference proteome</keyword>
<name>A0ABR1R3B0_9PEZI</name>
<organism evidence="1 2">
    <name type="scientific">Apiospora marii</name>
    <dbReference type="NCBI Taxonomy" id="335849"/>
    <lineage>
        <taxon>Eukaryota</taxon>
        <taxon>Fungi</taxon>
        <taxon>Dikarya</taxon>
        <taxon>Ascomycota</taxon>
        <taxon>Pezizomycotina</taxon>
        <taxon>Sordariomycetes</taxon>
        <taxon>Xylariomycetidae</taxon>
        <taxon>Amphisphaeriales</taxon>
        <taxon>Apiosporaceae</taxon>
        <taxon>Apiospora</taxon>
    </lineage>
</organism>
<protein>
    <submittedName>
        <fullName evidence="1">Cytochrome P450</fullName>
    </submittedName>
</protein>
<sequence>MHIKADGAVAVMRSPGARPDGGKSFTCLWDDANIGVFKSERWLKRDPELGTERFVPMDGLRGCFGKKLVLQALNL</sequence>
<gene>
    <name evidence="1" type="ORF">PG991_015148</name>
</gene>
<evidence type="ECO:0000313" key="1">
    <source>
        <dbReference type="EMBL" id="KAK7998669.1"/>
    </source>
</evidence>
<evidence type="ECO:0000313" key="2">
    <source>
        <dbReference type="Proteomes" id="UP001396898"/>
    </source>
</evidence>